<evidence type="ECO:0000313" key="3">
    <source>
        <dbReference type="EMBL" id="NUB45459.1"/>
    </source>
</evidence>
<evidence type="ECO:0000256" key="1">
    <source>
        <dbReference type="SAM" id="Phobius"/>
    </source>
</evidence>
<keyword evidence="1" id="KW-1133">Transmembrane helix</keyword>
<dbReference type="SUPFAM" id="SSF53649">
    <property type="entry name" value="Alkaline phosphatase-like"/>
    <property type="match status" value="1"/>
</dbReference>
<keyword evidence="4" id="KW-1185">Reference proteome</keyword>
<dbReference type="InterPro" id="IPR000917">
    <property type="entry name" value="Sulfatase_N"/>
</dbReference>
<sequence length="554" mass="58695">MARPAPRVTRRGGWPLALRLALAALVLHLVLVQPNHPGAMTPQALLLFPLELPVILLLLLALPGSRRASRAVRLALVVFLTTGAAWKAADLGMFVAFGRGFDPLVDGHLLAAGVNLGAGSLGLPQVVVALLAMVASLAVVVAVAGLQWWALAQWARVGLPRAVALGAGLAACLAGGVAVAEAGQARRLWSLPVSPPGAAFTARLGWERVVALRNSRATLLAFRAAALDDPFASGVGLLDRLGGRDVLVIFVESYGRSSFDTPFYAETHAPFLRAAEAKLAAAGLQARSAWLTSPITGGQSWLAHATLASGLMIGNQQRYRALLASPRRSLWQIAGEAGYRTAAIMPAITMDWPEGERLGFGQILAAADMGYRGKPFNWVTMPDQFTLARGPGLLAPSDRPLMAQIVLISSHAPWVPVPRLLDWEALGDGRVFDAMATAGDAPDVVWRDRDRVRAQYRLSLDYALETVMEFAARQGPDAPLMLVLGDHQAAGFVAQNASRDVPLHVIGPAQALAPMAEWGFAPGLFPAAAPVWPMAAFRNRFLRSYSSAAPSGGT</sequence>
<protein>
    <submittedName>
        <fullName evidence="3">Sulfatase-like hydrolase/transferase</fullName>
    </submittedName>
</protein>
<dbReference type="RefSeq" id="WP_152827055.1">
    <property type="nucleotide sequence ID" value="NZ_WHUT02000008.1"/>
</dbReference>
<keyword evidence="1" id="KW-0472">Membrane</keyword>
<evidence type="ECO:0000313" key="4">
    <source>
        <dbReference type="Proteomes" id="UP000484076"/>
    </source>
</evidence>
<dbReference type="AlphaFoldDB" id="A0A8X8GW41"/>
<feature type="transmembrane region" description="Helical" evidence="1">
    <location>
        <begin position="126"/>
        <end position="150"/>
    </location>
</feature>
<dbReference type="Gene3D" id="3.40.720.10">
    <property type="entry name" value="Alkaline Phosphatase, subunit A"/>
    <property type="match status" value="1"/>
</dbReference>
<dbReference type="GO" id="GO:0016787">
    <property type="term" value="F:hydrolase activity"/>
    <property type="evidence" value="ECO:0007669"/>
    <property type="project" value="UniProtKB-KW"/>
</dbReference>
<keyword evidence="1" id="KW-0812">Transmembrane</keyword>
<feature type="transmembrane region" description="Helical" evidence="1">
    <location>
        <begin position="162"/>
        <end position="180"/>
    </location>
</feature>
<feature type="transmembrane region" description="Helical" evidence="1">
    <location>
        <begin position="42"/>
        <end position="62"/>
    </location>
</feature>
<feature type="transmembrane region" description="Helical" evidence="1">
    <location>
        <begin position="74"/>
        <end position="97"/>
    </location>
</feature>
<dbReference type="Proteomes" id="UP000484076">
    <property type="component" value="Unassembled WGS sequence"/>
</dbReference>
<gene>
    <name evidence="3" type="ORF">GEU84_013760</name>
</gene>
<feature type="domain" description="Sulfatase N-terminal" evidence="2">
    <location>
        <begin position="245"/>
        <end position="489"/>
    </location>
</feature>
<dbReference type="Pfam" id="PF00884">
    <property type="entry name" value="Sulfatase"/>
    <property type="match status" value="1"/>
</dbReference>
<keyword evidence="3" id="KW-0378">Hydrolase</keyword>
<evidence type="ECO:0000259" key="2">
    <source>
        <dbReference type="Pfam" id="PF00884"/>
    </source>
</evidence>
<reference evidence="3" key="1">
    <citation type="submission" date="2020-05" db="EMBL/GenBank/DDBJ databases">
        <title>Fertoebacter nigrum gen. nov., sp. nov., a new member of the family Rhodobacteraceae.</title>
        <authorList>
            <person name="Szuroczki S."/>
            <person name="Abbaszade G."/>
            <person name="Buni D."/>
            <person name="Schumann P."/>
            <person name="Toth E."/>
        </authorList>
    </citation>
    <scope>NUCLEOTIDE SEQUENCE</scope>
    <source>
        <strain evidence="3">RG-N-1a</strain>
    </source>
</reference>
<dbReference type="InterPro" id="IPR017850">
    <property type="entry name" value="Alkaline_phosphatase_core_sf"/>
</dbReference>
<comment type="caution">
    <text evidence="3">The sequence shown here is derived from an EMBL/GenBank/DDBJ whole genome shotgun (WGS) entry which is preliminary data.</text>
</comment>
<name>A0A8X8GW41_9RHOB</name>
<proteinExistence type="predicted"/>
<dbReference type="EMBL" id="WHUT02000008">
    <property type="protein sequence ID" value="NUB45459.1"/>
    <property type="molecule type" value="Genomic_DNA"/>
</dbReference>
<accession>A0A8X8GW41</accession>
<organism evidence="3 4">
    <name type="scientific">Fertoeibacter niger</name>
    <dbReference type="NCBI Taxonomy" id="2656921"/>
    <lineage>
        <taxon>Bacteria</taxon>
        <taxon>Pseudomonadati</taxon>
        <taxon>Pseudomonadota</taxon>
        <taxon>Alphaproteobacteria</taxon>
        <taxon>Rhodobacterales</taxon>
        <taxon>Paracoccaceae</taxon>
        <taxon>Fertoeibacter</taxon>
    </lineage>
</organism>